<dbReference type="VEuPathDB" id="VectorBase:PPAI004880"/>
<dbReference type="GO" id="GO:0045892">
    <property type="term" value="P:negative regulation of DNA-templated transcription"/>
    <property type="evidence" value="ECO:0007669"/>
    <property type="project" value="TreeGrafter"/>
</dbReference>
<dbReference type="InterPro" id="IPR036236">
    <property type="entry name" value="Znf_C2H2_sf"/>
</dbReference>
<sequence length="679" mass="75630">MGQQRQMPPQMPIPMESEEDKTKREAAVVQEMQNQRATLKKQREDYQRRASALTRELKILREQRNKLAAVNQPHSPTTRNFLKENDRLQSQIQHKLSTIENVIDMLSGIIGTEKTPSPPSLSGGPKSAGPKGRDSDSDESESEKLKSKLIQSMKKNKKEKIPETNVSRDKLVDPERKVNYVFYDPEMHWCPMCNVFPKSAKDYLNHLHSKEHLSMMKNQDSPWHEKQQNDAYADQNPHFDVDWMADRQKAYDIYREKTANNFRSDSLITGPGVHCDMINSSRFFASGKLKKRSEGDGGSASDDRRRSRDRTPDRRSRRRSRSRGRYSRSRSRSRSPYYNRYGRRRSSSRGRRSSSRGRRVIEKPVVNYPPEPKRLNEKKTKGKDGNGERKKSPPKKKVPPPAKGKLPFIGRMPVFKKQVAAEDAAKQKEAEGNGGEAQSQTTPAASKTPTHSNPGMSQGGSMDDELMPDPTQYMVLLSGGGPAPPPPPMQQDLEKNEEVLPPGIDEAEADLVPKPISDAPRPRKGPLPKDFQDALDLIFPDEKKKESVAEPTSDSNREPVDMEGVTAGDSIPEPGGVVGIEEVAQGPPMGMYNTYGPTFPGGTGYAVYEGIPGAIQADSPGIVPPPPPIDMDTGNSADNSIPHVEMAIEESKESSMNKIELDDLALLGIDADDMAAQCM</sequence>
<dbReference type="GO" id="GO:0005654">
    <property type="term" value="C:nucleoplasm"/>
    <property type="evidence" value="ECO:0007669"/>
    <property type="project" value="TreeGrafter"/>
</dbReference>
<protein>
    <submittedName>
        <fullName evidence="2">Uncharacterized protein</fullName>
    </submittedName>
</protein>
<feature type="region of interest" description="Disordered" evidence="1">
    <location>
        <begin position="110"/>
        <end position="146"/>
    </location>
</feature>
<dbReference type="PANTHER" id="PTHR15577:SF2">
    <property type="entry name" value="ZINC FINGER PROTEIN 318"/>
    <property type="match status" value="1"/>
</dbReference>
<dbReference type="Proteomes" id="UP000092462">
    <property type="component" value="Unassembled WGS sequence"/>
</dbReference>
<feature type="compositionally biased region" description="Polar residues" evidence="1">
    <location>
        <begin position="436"/>
        <end position="460"/>
    </location>
</feature>
<reference evidence="2" key="1">
    <citation type="submission" date="2022-08" db="UniProtKB">
        <authorList>
            <consortium name="EnsemblMetazoa"/>
        </authorList>
    </citation>
    <scope>IDENTIFICATION</scope>
    <source>
        <strain evidence="2">Israel</strain>
    </source>
</reference>
<feature type="region of interest" description="Disordered" evidence="1">
    <location>
        <begin position="289"/>
        <end position="561"/>
    </location>
</feature>
<feature type="region of interest" description="Disordered" evidence="1">
    <location>
        <begin position="1"/>
        <end position="24"/>
    </location>
</feature>
<feature type="compositionally biased region" description="Basic and acidic residues" evidence="1">
    <location>
        <begin position="419"/>
        <end position="431"/>
    </location>
</feature>
<evidence type="ECO:0000313" key="2">
    <source>
        <dbReference type="EnsemblMetazoa" id="PPAI004880-PA"/>
    </source>
</evidence>
<dbReference type="InterPro" id="IPR055309">
    <property type="entry name" value="Znf318-like"/>
</dbReference>
<dbReference type="AlphaFoldDB" id="A0A1B0GNK4"/>
<name>A0A1B0GNK4_PHLPP</name>
<dbReference type="VEuPathDB" id="VectorBase:PPAPM1_008846"/>
<keyword evidence="3" id="KW-1185">Reference proteome</keyword>
<evidence type="ECO:0000313" key="3">
    <source>
        <dbReference type="Proteomes" id="UP000092462"/>
    </source>
</evidence>
<dbReference type="EMBL" id="AJVK01013473">
    <property type="status" value="NOT_ANNOTATED_CDS"/>
    <property type="molecule type" value="Genomic_DNA"/>
</dbReference>
<dbReference type="SUPFAM" id="SSF57667">
    <property type="entry name" value="beta-beta-alpha zinc fingers"/>
    <property type="match status" value="1"/>
</dbReference>
<dbReference type="EnsemblMetazoa" id="PPAI004880-RA">
    <property type="protein sequence ID" value="PPAI004880-PA"/>
    <property type="gene ID" value="PPAI004880"/>
</dbReference>
<feature type="compositionally biased region" description="Basic residues" evidence="1">
    <location>
        <begin position="341"/>
        <end position="358"/>
    </location>
</feature>
<feature type="compositionally biased region" description="Low complexity" evidence="1">
    <location>
        <begin position="120"/>
        <end position="130"/>
    </location>
</feature>
<proteinExistence type="predicted"/>
<dbReference type="PANTHER" id="PTHR15577">
    <property type="entry name" value="ZINC FINGER CONTAINING PROTEIN"/>
    <property type="match status" value="1"/>
</dbReference>
<feature type="compositionally biased region" description="Basic and acidic residues" evidence="1">
    <location>
        <begin position="301"/>
        <end position="314"/>
    </location>
</feature>
<organism evidence="2 3">
    <name type="scientific">Phlebotomus papatasi</name>
    <name type="common">Sandfly</name>
    <dbReference type="NCBI Taxonomy" id="29031"/>
    <lineage>
        <taxon>Eukaryota</taxon>
        <taxon>Metazoa</taxon>
        <taxon>Ecdysozoa</taxon>
        <taxon>Arthropoda</taxon>
        <taxon>Hexapoda</taxon>
        <taxon>Insecta</taxon>
        <taxon>Pterygota</taxon>
        <taxon>Neoptera</taxon>
        <taxon>Endopterygota</taxon>
        <taxon>Diptera</taxon>
        <taxon>Nematocera</taxon>
        <taxon>Psychodoidea</taxon>
        <taxon>Psychodidae</taxon>
        <taxon>Phlebotomus</taxon>
        <taxon>Phlebotomus</taxon>
    </lineage>
</organism>
<feature type="compositionally biased region" description="Basic and acidic residues" evidence="1">
    <location>
        <begin position="371"/>
        <end position="391"/>
    </location>
</feature>
<dbReference type="GO" id="GO:0045893">
    <property type="term" value="P:positive regulation of DNA-templated transcription"/>
    <property type="evidence" value="ECO:0007669"/>
    <property type="project" value="TreeGrafter"/>
</dbReference>
<accession>A0A1B0GNK4</accession>
<evidence type="ECO:0000256" key="1">
    <source>
        <dbReference type="SAM" id="MobiDB-lite"/>
    </source>
</evidence>
<feature type="compositionally biased region" description="Basic residues" evidence="1">
    <location>
        <begin position="315"/>
        <end position="333"/>
    </location>
</feature>